<dbReference type="EMBL" id="CP076676">
    <property type="protein sequence ID" value="UYO41906.1"/>
    <property type="molecule type" value="Genomic_DNA"/>
</dbReference>
<dbReference type="InterPro" id="IPR015421">
    <property type="entry name" value="PyrdxlP-dep_Trfase_major"/>
</dbReference>
<dbReference type="InterPro" id="IPR000277">
    <property type="entry name" value="Cys/Met-Metab_PyrdxlP-dep_enz"/>
</dbReference>
<keyword evidence="3 6" id="KW-0808">Transferase</keyword>
<dbReference type="SUPFAM" id="SSF53383">
    <property type="entry name" value="PLP-dependent transferases"/>
    <property type="match status" value="1"/>
</dbReference>
<dbReference type="PANTHER" id="PTHR43797:SF2">
    <property type="entry name" value="HOMOCYSTEINE_CYSTEINE SYNTHASE"/>
    <property type="match status" value="1"/>
</dbReference>
<dbReference type="GO" id="GO:0005737">
    <property type="term" value="C:cytoplasm"/>
    <property type="evidence" value="ECO:0007669"/>
    <property type="project" value="TreeGrafter"/>
</dbReference>
<name>A0AAX3E4B4_RHOPL</name>
<dbReference type="GO" id="GO:0071269">
    <property type="term" value="P:L-homocysteine biosynthetic process"/>
    <property type="evidence" value="ECO:0007669"/>
    <property type="project" value="TreeGrafter"/>
</dbReference>
<comment type="similarity">
    <text evidence="2 5">Belongs to the trans-sulfuration enzymes family.</text>
</comment>
<evidence type="ECO:0000313" key="6">
    <source>
        <dbReference type="EMBL" id="UYO41906.1"/>
    </source>
</evidence>
<dbReference type="AlphaFoldDB" id="A0AAX3E4B4"/>
<dbReference type="Proteomes" id="UP001163166">
    <property type="component" value="Chromosome"/>
</dbReference>
<evidence type="ECO:0000256" key="4">
    <source>
        <dbReference type="ARBA" id="ARBA00022898"/>
    </source>
</evidence>
<dbReference type="Gene3D" id="3.40.640.10">
    <property type="entry name" value="Type I PLP-dependent aspartate aminotransferase-like (Major domain)"/>
    <property type="match status" value="1"/>
</dbReference>
<dbReference type="RefSeq" id="WP_264076538.1">
    <property type="nucleotide sequence ID" value="NZ_CP076676.1"/>
</dbReference>
<sequence length="397" mass="41670">MTQPHAANVETLAVHGGSFRADPVTGAVVPPIYLTTSYQFQDTEHARRIFALEEIGYTYTRTVNPTREFLERRVAALEGGVGALALATGESASLYALLNIAHSGDNVVLSPDIGAGRNAGLVASLRQFGIDVRFAAETGSAESFAAATDARTRAYYVESLSVPQLRAFPLAGAAEAAQQAGVPLIVDNTALPLSLRPFEHGAALVIYSAAEYLGGHDGAQGGLIIDGGQFSWEAHATRLPTLSEPDASYHGVVWTELVKKWNASPFVARTRAHLLRDLGAAINPLAVFQIIQGVETLPLRLRRQTASARELATYLGAHPKVSGLATGAALIAFDLPSAAAAARFADTLTLFDPAVTYGGVRSAILDRAAASPRVVLSIGLEHAGDLLADLDSALADA</sequence>
<dbReference type="Gene3D" id="3.90.1150.10">
    <property type="entry name" value="Aspartate Aminotransferase, domain 1"/>
    <property type="match status" value="1"/>
</dbReference>
<reference evidence="6" key="1">
    <citation type="journal article" date="2022" name="Biol. Control">
        <title>In silico genomic analysis of Rhodopseudomonas palustris strains revealed potential biocontrol agents and crop yield enhancers.</title>
        <authorList>
            <person name="Surachat K."/>
            <person name="Kantachote D."/>
            <person name="Deachamag P."/>
            <person name="Wonglapsuwan M."/>
        </authorList>
    </citation>
    <scope>NUCLEOTIDE SEQUENCE</scope>
    <source>
        <strain evidence="6">TLS06</strain>
    </source>
</reference>
<dbReference type="GO" id="GO:0030170">
    <property type="term" value="F:pyridoxal phosphate binding"/>
    <property type="evidence" value="ECO:0007669"/>
    <property type="project" value="InterPro"/>
</dbReference>
<dbReference type="PANTHER" id="PTHR43797">
    <property type="entry name" value="HOMOCYSTEINE/CYSTEINE SYNTHASE"/>
    <property type="match status" value="1"/>
</dbReference>
<dbReference type="InterPro" id="IPR006235">
    <property type="entry name" value="OAc-hSer/O-AcSer_sulfhydrylase"/>
</dbReference>
<evidence type="ECO:0000256" key="1">
    <source>
        <dbReference type="ARBA" id="ARBA00001933"/>
    </source>
</evidence>
<dbReference type="GO" id="GO:0006535">
    <property type="term" value="P:cysteine biosynthetic process from serine"/>
    <property type="evidence" value="ECO:0007669"/>
    <property type="project" value="TreeGrafter"/>
</dbReference>
<gene>
    <name evidence="6" type="ORF">KQX62_11675</name>
</gene>
<evidence type="ECO:0000313" key="7">
    <source>
        <dbReference type="Proteomes" id="UP001163166"/>
    </source>
</evidence>
<accession>A0AAX3E4B4</accession>
<dbReference type="Pfam" id="PF01053">
    <property type="entry name" value="Cys_Met_Meta_PP"/>
    <property type="match status" value="1"/>
</dbReference>
<evidence type="ECO:0000256" key="2">
    <source>
        <dbReference type="ARBA" id="ARBA00009077"/>
    </source>
</evidence>
<proteinExistence type="inferred from homology"/>
<dbReference type="InterPro" id="IPR015424">
    <property type="entry name" value="PyrdxlP-dep_Trfase"/>
</dbReference>
<evidence type="ECO:0000256" key="3">
    <source>
        <dbReference type="ARBA" id="ARBA00022679"/>
    </source>
</evidence>
<keyword evidence="4 5" id="KW-0663">Pyridoxal phosphate</keyword>
<organism evidence="6 7">
    <name type="scientific">Rhodopseudomonas palustris</name>
    <dbReference type="NCBI Taxonomy" id="1076"/>
    <lineage>
        <taxon>Bacteria</taxon>
        <taxon>Pseudomonadati</taxon>
        <taxon>Pseudomonadota</taxon>
        <taxon>Alphaproteobacteria</taxon>
        <taxon>Hyphomicrobiales</taxon>
        <taxon>Nitrobacteraceae</taxon>
        <taxon>Rhodopseudomonas</taxon>
    </lineage>
</organism>
<dbReference type="InterPro" id="IPR015422">
    <property type="entry name" value="PyrdxlP-dep_Trfase_small"/>
</dbReference>
<evidence type="ECO:0000256" key="5">
    <source>
        <dbReference type="RuleBase" id="RU362118"/>
    </source>
</evidence>
<comment type="cofactor">
    <cofactor evidence="1 5">
        <name>pyridoxal 5'-phosphate</name>
        <dbReference type="ChEBI" id="CHEBI:597326"/>
    </cofactor>
</comment>
<dbReference type="GO" id="GO:0003961">
    <property type="term" value="F:O-acetylhomoserine aminocarboxypropyltransferase activity"/>
    <property type="evidence" value="ECO:0007669"/>
    <property type="project" value="TreeGrafter"/>
</dbReference>
<dbReference type="GO" id="GO:0019346">
    <property type="term" value="P:transsulfuration"/>
    <property type="evidence" value="ECO:0007669"/>
    <property type="project" value="InterPro"/>
</dbReference>
<protein>
    <submittedName>
        <fullName evidence="6">PLP-dependent transferase</fullName>
    </submittedName>
</protein>
<dbReference type="GO" id="GO:0004124">
    <property type="term" value="F:cysteine synthase activity"/>
    <property type="evidence" value="ECO:0007669"/>
    <property type="project" value="TreeGrafter"/>
</dbReference>
<dbReference type="PIRSF" id="PIRSF001434">
    <property type="entry name" value="CGS"/>
    <property type="match status" value="1"/>
</dbReference>